<organism evidence="2 3">
    <name type="scientific">Roseibacillus ishigakijimensis</name>
    <dbReference type="NCBI Taxonomy" id="454146"/>
    <lineage>
        <taxon>Bacteria</taxon>
        <taxon>Pseudomonadati</taxon>
        <taxon>Verrucomicrobiota</taxon>
        <taxon>Verrucomicrobiia</taxon>
        <taxon>Verrucomicrobiales</taxon>
        <taxon>Verrucomicrobiaceae</taxon>
        <taxon>Roseibacillus</taxon>
    </lineage>
</organism>
<evidence type="ECO:0000313" key="2">
    <source>
        <dbReference type="EMBL" id="MBK1834922.1"/>
    </source>
</evidence>
<evidence type="ECO:0000256" key="1">
    <source>
        <dbReference type="SAM" id="Phobius"/>
    </source>
</evidence>
<gene>
    <name evidence="2" type="ORF">JIN78_12705</name>
</gene>
<keyword evidence="1" id="KW-0812">Transmembrane</keyword>
<keyword evidence="1" id="KW-1133">Transmembrane helix</keyword>
<evidence type="ECO:0000313" key="3">
    <source>
        <dbReference type="Proteomes" id="UP000604083"/>
    </source>
</evidence>
<dbReference type="InterPro" id="IPR046491">
    <property type="entry name" value="DUF6584"/>
</dbReference>
<sequence>MPVEATIGKARAELAAGNHRRAKEIVHSSLGNYGYSPKLYRFYGEILLSMGDELQAGRYLFYSVDNPNTVEREAIDLFLERHGGENFKALLAAGPKFHAQSLSDFPSFARRRLSELGAPENLERAMKSDNLGWLWLSGCLLAALVIMVLAVIGAFTVIQHLF</sequence>
<accession>A0A934RN91</accession>
<dbReference type="AlphaFoldDB" id="A0A934RN91"/>
<reference evidence="2" key="1">
    <citation type="submission" date="2021-01" db="EMBL/GenBank/DDBJ databases">
        <title>Modified the classification status of verrucomicrobia.</title>
        <authorList>
            <person name="Feng X."/>
        </authorList>
    </citation>
    <scope>NUCLEOTIDE SEQUENCE</scope>
    <source>
        <strain evidence="2">KCTC 12986</strain>
    </source>
</reference>
<proteinExistence type="predicted"/>
<keyword evidence="1" id="KW-0472">Membrane</keyword>
<dbReference type="EMBL" id="JAENIO010000035">
    <property type="protein sequence ID" value="MBK1834922.1"/>
    <property type="molecule type" value="Genomic_DNA"/>
</dbReference>
<dbReference type="Proteomes" id="UP000604083">
    <property type="component" value="Unassembled WGS sequence"/>
</dbReference>
<dbReference type="Pfam" id="PF20225">
    <property type="entry name" value="DUF6584"/>
    <property type="match status" value="1"/>
</dbReference>
<protein>
    <submittedName>
        <fullName evidence="2">Uncharacterized protein</fullName>
    </submittedName>
</protein>
<name>A0A934RN91_9BACT</name>
<dbReference type="RefSeq" id="WP_200392356.1">
    <property type="nucleotide sequence ID" value="NZ_JAENIO010000035.1"/>
</dbReference>
<keyword evidence="3" id="KW-1185">Reference proteome</keyword>
<comment type="caution">
    <text evidence="2">The sequence shown here is derived from an EMBL/GenBank/DDBJ whole genome shotgun (WGS) entry which is preliminary data.</text>
</comment>
<feature type="transmembrane region" description="Helical" evidence="1">
    <location>
        <begin position="133"/>
        <end position="158"/>
    </location>
</feature>